<evidence type="ECO:0000256" key="2">
    <source>
        <dbReference type="ARBA" id="ARBA00007293"/>
    </source>
</evidence>
<feature type="coiled-coil region" evidence="5">
    <location>
        <begin position="56"/>
        <end position="213"/>
    </location>
</feature>
<dbReference type="AlphaFoldDB" id="A0A7S4CNF3"/>
<dbReference type="SUPFAM" id="SSF54236">
    <property type="entry name" value="Ubiquitin-like"/>
    <property type="match status" value="1"/>
</dbReference>
<dbReference type="EMBL" id="HBJA01038268">
    <property type="protein sequence ID" value="CAE0801950.1"/>
    <property type="molecule type" value="Transcribed_RNA"/>
</dbReference>
<evidence type="ECO:0000256" key="1">
    <source>
        <dbReference type="ARBA" id="ARBA00004370"/>
    </source>
</evidence>
<feature type="coiled-coil region" evidence="5">
    <location>
        <begin position="292"/>
        <end position="326"/>
    </location>
</feature>
<organism evidence="6">
    <name type="scientific">Eutreptiella gymnastica</name>
    <dbReference type="NCBI Taxonomy" id="73025"/>
    <lineage>
        <taxon>Eukaryota</taxon>
        <taxon>Discoba</taxon>
        <taxon>Euglenozoa</taxon>
        <taxon>Euglenida</taxon>
        <taxon>Spirocuta</taxon>
        <taxon>Euglenophyceae</taxon>
        <taxon>Eutreptiales</taxon>
        <taxon>Eutreptiaceae</taxon>
        <taxon>Eutreptiella</taxon>
    </lineage>
</organism>
<keyword evidence="4" id="KW-0449">Lipoprotein</keyword>
<gene>
    <name evidence="6" type="ORF">EGYM00163_LOCUS13071</name>
</gene>
<proteinExistence type="inferred from homology"/>
<dbReference type="InterPro" id="IPR004241">
    <property type="entry name" value="Atg8-like"/>
</dbReference>
<evidence type="ECO:0000256" key="4">
    <source>
        <dbReference type="ARBA" id="ARBA00023288"/>
    </source>
</evidence>
<keyword evidence="5" id="KW-0175">Coiled coil</keyword>
<keyword evidence="3" id="KW-0472">Membrane</keyword>
<name>A0A7S4CNF3_9EUGL</name>
<evidence type="ECO:0000256" key="3">
    <source>
        <dbReference type="ARBA" id="ARBA00023136"/>
    </source>
</evidence>
<evidence type="ECO:0008006" key="7">
    <source>
        <dbReference type="Google" id="ProtNLM"/>
    </source>
</evidence>
<feature type="coiled-coil region" evidence="5">
    <location>
        <begin position="352"/>
        <end position="421"/>
    </location>
</feature>
<accession>A0A7S4CNF3</accession>
<sequence>MWLWGSNTEAPKTHLNCPEERDEDIQSMDDDFDRISQCSRSNCEDDFFLVPDSEEVKRLRESVEHLSNLVSTLEVKNIELENAKKLRGQEIEFKDRLVQSKETQMGNLRKEAKQTENKINAEVRKLNETIESLKTQVLELAKENRKIGDEAAGLRRCEQEKNQECKSLESSNGRLKEQLKAKADAITQLNEEVNLLNSKIAALERDARGHKAAAAAAAAAEKAASDMMTIDALHHESLEVVAQRQNIAELARSRQKENDLVNENTVLKAEVLKCRLDLAASAEEVNLQGIRVNDLQKQISELHMLRDQLQRELANANASLGEQSDKMKANIIIQSREIQQCREKEAEWASESKSMNDAMQRLTEEMEGLAIQLRAAQDEAACLRGKLTDSTRQTNKLRDQLDHQTQRMERMQKEVDQITSQVDSSTIPSHVAAESALQNKYKAEMCRIMQENPNCIPIRCVRAVDCTPAYGLLEKKKFAAPKDMTLSRFNEHIRQKLQLHPDEPLSVYVDTSIPRPSSEALEDIHNVCKGLDGFLHLKYSHSSDHVP</sequence>
<comment type="subcellular location">
    <subcellularLocation>
        <location evidence="1">Membrane</location>
    </subcellularLocation>
</comment>
<protein>
    <recommendedName>
        <fullName evidence="7">Autophagy-related protein</fullName>
    </recommendedName>
</protein>
<evidence type="ECO:0000256" key="5">
    <source>
        <dbReference type="SAM" id="Coils"/>
    </source>
</evidence>
<dbReference type="InterPro" id="IPR029071">
    <property type="entry name" value="Ubiquitin-like_domsf"/>
</dbReference>
<dbReference type="Pfam" id="PF02991">
    <property type="entry name" value="ATG8"/>
    <property type="match status" value="1"/>
</dbReference>
<evidence type="ECO:0000313" key="6">
    <source>
        <dbReference type="EMBL" id="CAE0801950.1"/>
    </source>
</evidence>
<dbReference type="Gene3D" id="3.10.20.90">
    <property type="entry name" value="Phosphatidylinositol 3-kinase Catalytic Subunit, Chain A, domain 1"/>
    <property type="match status" value="1"/>
</dbReference>
<reference evidence="6" key="1">
    <citation type="submission" date="2021-01" db="EMBL/GenBank/DDBJ databases">
        <authorList>
            <person name="Corre E."/>
            <person name="Pelletier E."/>
            <person name="Niang G."/>
            <person name="Scheremetjew M."/>
            <person name="Finn R."/>
            <person name="Kale V."/>
            <person name="Holt S."/>
            <person name="Cochrane G."/>
            <person name="Meng A."/>
            <person name="Brown T."/>
            <person name="Cohen L."/>
        </authorList>
    </citation>
    <scope>NUCLEOTIDE SEQUENCE</scope>
    <source>
        <strain evidence="6">CCMP1594</strain>
    </source>
</reference>
<dbReference type="GO" id="GO:0016020">
    <property type="term" value="C:membrane"/>
    <property type="evidence" value="ECO:0007669"/>
    <property type="project" value="UniProtKB-SubCell"/>
</dbReference>
<comment type="similarity">
    <text evidence="2">Belongs to the ATG8 family.</text>
</comment>